<evidence type="ECO:0000313" key="2">
    <source>
        <dbReference type="Proteomes" id="UP000734854"/>
    </source>
</evidence>
<proteinExistence type="predicted"/>
<sequence length="202" mass="23079">MDCSSCESRDFHLTVNGLDSVFHRGVDDSRFSFTLKTFRSSVEDLWLWGKSSGSFVVLVLLKCRASFVNCQYDVMHDPDLGRALRWMIVGFENAECVLVFLSVFFPDLGFAMHSSASNGFPLGFSQSCLISLRFNYEGFSFTLKTFRSSVEDLRLWEKSSRSFVVLVLLKYRASFVNCQYDVMHDPDLGEEGSRDMEDPQTE</sequence>
<comment type="caution">
    <text evidence="1">The sequence shown here is derived from an EMBL/GenBank/DDBJ whole genome shotgun (WGS) entry which is preliminary data.</text>
</comment>
<accession>A0A8J5H2I9</accession>
<reference evidence="1 2" key="1">
    <citation type="submission" date="2020-08" db="EMBL/GenBank/DDBJ databases">
        <title>Plant Genome Project.</title>
        <authorList>
            <person name="Zhang R.-G."/>
        </authorList>
    </citation>
    <scope>NUCLEOTIDE SEQUENCE [LARGE SCALE GENOMIC DNA]</scope>
    <source>
        <tissue evidence="1">Rhizome</tissue>
    </source>
</reference>
<dbReference type="AlphaFoldDB" id="A0A8J5H2I9"/>
<gene>
    <name evidence="1" type="ORF">ZIOFF_024543</name>
</gene>
<name>A0A8J5H2I9_ZINOF</name>
<evidence type="ECO:0000313" key="1">
    <source>
        <dbReference type="EMBL" id="KAG6514199.1"/>
    </source>
</evidence>
<keyword evidence="2" id="KW-1185">Reference proteome</keyword>
<organism evidence="1 2">
    <name type="scientific">Zingiber officinale</name>
    <name type="common">Ginger</name>
    <name type="synonym">Amomum zingiber</name>
    <dbReference type="NCBI Taxonomy" id="94328"/>
    <lineage>
        <taxon>Eukaryota</taxon>
        <taxon>Viridiplantae</taxon>
        <taxon>Streptophyta</taxon>
        <taxon>Embryophyta</taxon>
        <taxon>Tracheophyta</taxon>
        <taxon>Spermatophyta</taxon>
        <taxon>Magnoliopsida</taxon>
        <taxon>Liliopsida</taxon>
        <taxon>Zingiberales</taxon>
        <taxon>Zingiberaceae</taxon>
        <taxon>Zingiber</taxon>
    </lineage>
</organism>
<dbReference type="EMBL" id="JACMSC010000007">
    <property type="protein sequence ID" value="KAG6514199.1"/>
    <property type="molecule type" value="Genomic_DNA"/>
</dbReference>
<dbReference type="Proteomes" id="UP000734854">
    <property type="component" value="Unassembled WGS sequence"/>
</dbReference>
<protein>
    <submittedName>
        <fullName evidence="1">Uncharacterized protein</fullName>
    </submittedName>
</protein>